<sequence length="577" mass="65668">MVNSDSAASLTNGVGDSDFWHSIDWGQEEGAVRKLRQRIYKASRDGNLKQVRNLQKLMLRSRANMLTSIRRVTQRSTGKKTAGVDGQTALSPERRGKLARQLLAEPEPAAMPVRRVHIPKANGKKRPLGIPVITDRVQQARAKNALEPEWEARFEARSYGFRPGRGCHDAIDSIFKIASLKRAKRLWVLDADLSAAFDRINHDALMDGLGTFPARQQVRKWLKAGVMEHGTYSRTEEGTPQGGVISPLLLNIVLHGMGDAIGANLPRSMRVKMAGAPALVRYADDFVVFCRTEEEAWQLKDELSAWLSPRGLSFNEEKTRVVHVDEGFDFLGCTVRRFNGKLIIKPSKEAVQRIKVKLRTIVKESQGGSAQTLVIRLNPLVRGWATYYQPFVSKKTFADLDSYMFTILRRWALKSHRRKSWAWVAYRHWGKYRTGRNDRWVFGDSERHLTKFSWTKIVRHTLVKGDYSKDDAELASYWAARSRKRLPQAESKRILTLAARQKGLCPGCGLDLIEGAGYDPDDVNDWAKWFTANLRGIHVHHKTYRRNGGSDEIANLEVRHTFCHQQLHAEDHRKGIY</sequence>
<dbReference type="RefSeq" id="WP_319167680.1">
    <property type="nucleotide sequence ID" value="NZ_JARAWP010000051.1"/>
</dbReference>
<dbReference type="InterPro" id="IPR002711">
    <property type="entry name" value="HNH"/>
</dbReference>
<dbReference type="CDD" id="cd01651">
    <property type="entry name" value="RT_G2_intron"/>
    <property type="match status" value="1"/>
</dbReference>
<comment type="caution">
    <text evidence="2">The sequence shown here is derived from an EMBL/GenBank/DDBJ whole genome shotgun (WGS) entry which is preliminary data.</text>
</comment>
<dbReference type="InterPro" id="IPR051083">
    <property type="entry name" value="GrpII_Intron_Splice-Mob/Def"/>
</dbReference>
<proteinExistence type="predicted"/>
<gene>
    <name evidence="2" type="primary">ltrA</name>
    <name evidence="2" type="ORF">PV666_48565</name>
</gene>
<evidence type="ECO:0000313" key="2">
    <source>
        <dbReference type="EMBL" id="MDX3025662.1"/>
    </source>
</evidence>
<reference evidence="2 3" key="1">
    <citation type="journal article" date="2023" name="Microb. Genom.">
        <title>Mesoterricola silvestris gen. nov., sp. nov., Mesoterricola sediminis sp. nov., Geothrix oryzae sp. nov., Geothrix edaphica sp. nov., Geothrix rubra sp. nov., and Geothrix limicola sp. nov., six novel members of Acidobacteriota isolated from soils.</title>
        <authorList>
            <person name="Weisberg A.J."/>
            <person name="Pearce E."/>
            <person name="Kramer C.G."/>
            <person name="Chang J.H."/>
            <person name="Clarke C.R."/>
        </authorList>
    </citation>
    <scope>NUCLEOTIDE SEQUENCE [LARGE SCALE GENOMIC DNA]</scope>
    <source>
        <strain evidence="2 3">NB05-1H</strain>
    </source>
</reference>
<dbReference type="Pfam" id="PF00078">
    <property type="entry name" value="RVT_1"/>
    <property type="match status" value="1"/>
</dbReference>
<organism evidence="2 3">
    <name type="scientific">Streptomyces acidiscabies</name>
    <dbReference type="NCBI Taxonomy" id="42234"/>
    <lineage>
        <taxon>Bacteria</taxon>
        <taxon>Bacillati</taxon>
        <taxon>Actinomycetota</taxon>
        <taxon>Actinomycetes</taxon>
        <taxon>Kitasatosporales</taxon>
        <taxon>Streptomycetaceae</taxon>
        <taxon>Streptomyces</taxon>
    </lineage>
</organism>
<keyword evidence="3" id="KW-1185">Reference proteome</keyword>
<dbReference type="EMBL" id="JARAWP010000051">
    <property type="protein sequence ID" value="MDX3025662.1"/>
    <property type="molecule type" value="Genomic_DNA"/>
</dbReference>
<dbReference type="SUPFAM" id="SSF56672">
    <property type="entry name" value="DNA/RNA polymerases"/>
    <property type="match status" value="1"/>
</dbReference>
<feature type="domain" description="Reverse transcriptase" evidence="1">
    <location>
        <begin position="99"/>
        <end position="335"/>
    </location>
</feature>
<dbReference type="InterPro" id="IPR003615">
    <property type="entry name" value="HNH_nuc"/>
</dbReference>
<dbReference type="NCBIfam" id="TIGR04416">
    <property type="entry name" value="group_II_RT_mat"/>
    <property type="match status" value="1"/>
</dbReference>
<dbReference type="CDD" id="cd00085">
    <property type="entry name" value="HNHc"/>
    <property type="match status" value="1"/>
</dbReference>
<dbReference type="PANTHER" id="PTHR34047:SF10">
    <property type="entry name" value="GROUP II INTRON-ASSOCIATED OPEN READING FRAME"/>
    <property type="match status" value="1"/>
</dbReference>
<keyword evidence="2" id="KW-0808">Transferase</keyword>
<dbReference type="Gene3D" id="1.10.30.50">
    <property type="match status" value="1"/>
</dbReference>
<protein>
    <submittedName>
        <fullName evidence="2">Group II intron reverse transcriptase/maturase</fullName>
        <ecNumber evidence="2">2.7.7.49</ecNumber>
    </submittedName>
</protein>
<dbReference type="EC" id="2.7.7.49" evidence="2"/>
<dbReference type="Pfam" id="PF13655">
    <property type="entry name" value="RVT_N"/>
    <property type="match status" value="1"/>
</dbReference>
<dbReference type="Pfam" id="PF08388">
    <property type="entry name" value="GIIM"/>
    <property type="match status" value="1"/>
</dbReference>
<keyword evidence="2" id="KW-0695">RNA-directed DNA polymerase</keyword>
<accession>A0ABU4MDS2</accession>
<dbReference type="InterPro" id="IPR000477">
    <property type="entry name" value="RT_dom"/>
</dbReference>
<dbReference type="Proteomes" id="UP001272987">
    <property type="component" value="Unassembled WGS sequence"/>
</dbReference>
<dbReference type="InterPro" id="IPR025960">
    <property type="entry name" value="RVT_N"/>
</dbReference>
<evidence type="ECO:0000313" key="3">
    <source>
        <dbReference type="Proteomes" id="UP001272987"/>
    </source>
</evidence>
<dbReference type="InterPro" id="IPR043502">
    <property type="entry name" value="DNA/RNA_pol_sf"/>
</dbReference>
<dbReference type="Pfam" id="PF01844">
    <property type="entry name" value="HNH"/>
    <property type="match status" value="1"/>
</dbReference>
<dbReference type="InterPro" id="IPR030931">
    <property type="entry name" value="Group_II_RT_mat"/>
</dbReference>
<dbReference type="PANTHER" id="PTHR34047">
    <property type="entry name" value="NUCLEAR INTRON MATURASE 1, MITOCHONDRIAL-RELATED"/>
    <property type="match status" value="1"/>
</dbReference>
<dbReference type="PROSITE" id="PS50878">
    <property type="entry name" value="RT_POL"/>
    <property type="match status" value="1"/>
</dbReference>
<dbReference type="GO" id="GO:0003964">
    <property type="term" value="F:RNA-directed DNA polymerase activity"/>
    <property type="evidence" value="ECO:0007669"/>
    <property type="project" value="UniProtKB-KW"/>
</dbReference>
<name>A0ABU4MDS2_9ACTN</name>
<dbReference type="InterPro" id="IPR013597">
    <property type="entry name" value="Mat_intron_G2"/>
</dbReference>
<evidence type="ECO:0000259" key="1">
    <source>
        <dbReference type="PROSITE" id="PS50878"/>
    </source>
</evidence>
<keyword evidence="2" id="KW-0548">Nucleotidyltransferase</keyword>